<dbReference type="AlphaFoldDB" id="A0A367INP8"/>
<dbReference type="STRING" id="4846.A0A367INP8"/>
<feature type="compositionally biased region" description="Polar residues" evidence="2">
    <location>
        <begin position="73"/>
        <end position="82"/>
    </location>
</feature>
<feature type="region of interest" description="Disordered" evidence="2">
    <location>
        <begin position="47"/>
        <end position="180"/>
    </location>
</feature>
<dbReference type="EMBL" id="PJQM01006770">
    <property type="protein sequence ID" value="RCH79131.1"/>
    <property type="molecule type" value="Genomic_DNA"/>
</dbReference>
<evidence type="ECO:0000313" key="4">
    <source>
        <dbReference type="Proteomes" id="UP000253551"/>
    </source>
</evidence>
<comment type="caution">
    <text evidence="3">The sequence shown here is derived from an EMBL/GenBank/DDBJ whole genome shotgun (WGS) entry which is preliminary data.</text>
</comment>
<keyword evidence="1" id="KW-0175">Coiled coil</keyword>
<feature type="coiled-coil region" evidence="1">
    <location>
        <begin position="423"/>
        <end position="450"/>
    </location>
</feature>
<proteinExistence type="predicted"/>
<feature type="compositionally biased region" description="Polar residues" evidence="2">
    <location>
        <begin position="135"/>
        <end position="150"/>
    </location>
</feature>
<gene>
    <name evidence="3" type="ORF">CU098_001224</name>
</gene>
<feature type="compositionally biased region" description="Polar residues" evidence="2">
    <location>
        <begin position="47"/>
        <end position="66"/>
    </location>
</feature>
<reference evidence="3 4" key="1">
    <citation type="journal article" date="2018" name="G3 (Bethesda)">
        <title>Phylogenetic and Phylogenomic Definition of Rhizopus Species.</title>
        <authorList>
            <person name="Gryganskyi A.P."/>
            <person name="Golan J."/>
            <person name="Dolatabadi S."/>
            <person name="Mondo S."/>
            <person name="Robb S."/>
            <person name="Idnurm A."/>
            <person name="Muszewska A."/>
            <person name="Steczkiewicz K."/>
            <person name="Masonjones S."/>
            <person name="Liao H.L."/>
            <person name="Gajdeczka M.T."/>
            <person name="Anike F."/>
            <person name="Vuek A."/>
            <person name="Anishchenko I.M."/>
            <person name="Voigt K."/>
            <person name="de Hoog G.S."/>
            <person name="Smith M.E."/>
            <person name="Heitman J."/>
            <person name="Vilgalys R."/>
            <person name="Stajich J.E."/>
        </authorList>
    </citation>
    <scope>NUCLEOTIDE SEQUENCE [LARGE SCALE GENOMIC DNA]</scope>
    <source>
        <strain evidence="3 4">LSU 92-RS-03</strain>
    </source>
</reference>
<evidence type="ECO:0000256" key="1">
    <source>
        <dbReference type="SAM" id="Coils"/>
    </source>
</evidence>
<organism evidence="3 4">
    <name type="scientific">Rhizopus stolonifer</name>
    <name type="common">Rhizopus nigricans</name>
    <dbReference type="NCBI Taxonomy" id="4846"/>
    <lineage>
        <taxon>Eukaryota</taxon>
        <taxon>Fungi</taxon>
        <taxon>Fungi incertae sedis</taxon>
        <taxon>Mucoromycota</taxon>
        <taxon>Mucoromycotina</taxon>
        <taxon>Mucoromycetes</taxon>
        <taxon>Mucorales</taxon>
        <taxon>Mucorineae</taxon>
        <taxon>Rhizopodaceae</taxon>
        <taxon>Rhizopus</taxon>
    </lineage>
</organism>
<sequence>VPAFGAPSNAKIPSFSDMRVNASNIAKPSMSVLGSTQPASSFAALAKTSTQPGPVNNALGASTFGNAQPAFGSPSTLGNTQPPAFGKPSPLGNIQPPAPISAFEKRPSLDSIQPPAFEKISLLDNNQPPAFDTPSPLNNTRPIAQEQSLPPNAFQKDATFENQAEMVDHPPKEPQPVETKEENELGSFVMVDGPETHEEPEAYQISNEQMEPLTTNECQAEPYQTSNEQDDQTLLNKKVERQIEQVPKEDRPVEDVLSHRALVSRPNISPRFASLSKKAKANTTFELKATHPIAKEFEKLYMETKTCIEDTGNILVDIEQELNFHQTGEFKDEEYLENADYEWKRGDTHSIGFILDRLNASMPTVKEKTTLFYKTLSELESSIDNLVDHAERLNGMEIQDKLEAKDLEEIKEMGVDVQYNELLKIMERKKESIKKLIATTEENLNDLKKKLDLATVPSKHQQ</sequence>
<feature type="non-terminal residue" evidence="3">
    <location>
        <position position="1"/>
    </location>
</feature>
<dbReference type="Proteomes" id="UP000253551">
    <property type="component" value="Unassembled WGS sequence"/>
</dbReference>
<keyword evidence="4" id="KW-1185">Reference proteome</keyword>
<evidence type="ECO:0000313" key="3">
    <source>
        <dbReference type="EMBL" id="RCH79131.1"/>
    </source>
</evidence>
<protein>
    <submittedName>
        <fullName evidence="3">Uncharacterized protein</fullName>
    </submittedName>
</protein>
<evidence type="ECO:0000256" key="2">
    <source>
        <dbReference type="SAM" id="MobiDB-lite"/>
    </source>
</evidence>
<name>A0A367INP8_RHIST</name>
<accession>A0A367INP8</accession>
<dbReference type="OrthoDB" id="10666498at2759"/>